<evidence type="ECO:0000259" key="4">
    <source>
        <dbReference type="Pfam" id="PF01048"/>
    </source>
</evidence>
<dbReference type="InterPro" id="IPR035994">
    <property type="entry name" value="Nucleoside_phosphorylase_sf"/>
</dbReference>
<feature type="domain" description="Nucleoside phosphorylase" evidence="4">
    <location>
        <begin position="15"/>
        <end position="211"/>
    </location>
</feature>
<dbReference type="PROSITE" id="PS01232">
    <property type="entry name" value="PNP_UDP_1"/>
    <property type="match status" value="1"/>
</dbReference>
<keyword evidence="3" id="KW-0808">Transferase</keyword>
<dbReference type="Gene3D" id="3.40.50.1580">
    <property type="entry name" value="Nucleoside phosphorylase domain"/>
    <property type="match status" value="1"/>
</dbReference>
<dbReference type="InterPro" id="IPR018016">
    <property type="entry name" value="Nucleoside_phosphorylase_CS"/>
</dbReference>
<keyword evidence="2" id="KW-0328">Glycosyltransferase</keyword>
<dbReference type="EMBL" id="DSTX01000013">
    <property type="protein sequence ID" value="HFK21235.1"/>
    <property type="molecule type" value="Genomic_DNA"/>
</dbReference>
<protein>
    <submittedName>
        <fullName evidence="5">Nucleoside phosphorylase</fullName>
    </submittedName>
</protein>
<gene>
    <name evidence="5" type="ORF">ENS19_08190</name>
</gene>
<comment type="caution">
    <text evidence="5">The sequence shown here is derived from an EMBL/GenBank/DDBJ whole genome shotgun (WGS) entry which is preliminary data.</text>
</comment>
<dbReference type="SUPFAM" id="SSF53167">
    <property type="entry name" value="Purine and uridine phosphorylases"/>
    <property type="match status" value="1"/>
</dbReference>
<evidence type="ECO:0000313" key="5">
    <source>
        <dbReference type="EMBL" id="HFK21235.1"/>
    </source>
</evidence>
<dbReference type="PANTHER" id="PTHR43691">
    <property type="entry name" value="URIDINE PHOSPHORYLASE"/>
    <property type="match status" value="1"/>
</dbReference>
<dbReference type="CDD" id="cd17767">
    <property type="entry name" value="UP_EcUdp-like"/>
    <property type="match status" value="1"/>
</dbReference>
<accession>A0A7C3NCI0</accession>
<reference evidence="5" key="1">
    <citation type="journal article" date="2020" name="mSystems">
        <title>Genome- and Community-Level Interaction Insights into Carbon Utilization and Element Cycling Functions of Hydrothermarchaeota in Hydrothermal Sediment.</title>
        <authorList>
            <person name="Zhou Z."/>
            <person name="Liu Y."/>
            <person name="Xu W."/>
            <person name="Pan J."/>
            <person name="Luo Z.H."/>
            <person name="Li M."/>
        </authorList>
    </citation>
    <scope>NUCLEOTIDE SEQUENCE [LARGE SCALE GENOMIC DNA]</scope>
    <source>
        <strain evidence="5">SpSt-468</strain>
    </source>
</reference>
<dbReference type="AlphaFoldDB" id="A0A7C3NCI0"/>
<proteinExistence type="inferred from homology"/>
<evidence type="ECO:0000256" key="2">
    <source>
        <dbReference type="ARBA" id="ARBA00022676"/>
    </source>
</evidence>
<evidence type="ECO:0000256" key="1">
    <source>
        <dbReference type="ARBA" id="ARBA00010456"/>
    </source>
</evidence>
<comment type="similarity">
    <text evidence="1">Belongs to the PNP/UDP phosphorylase family.</text>
</comment>
<dbReference type="PANTHER" id="PTHR43691:SF11">
    <property type="entry name" value="FI09636P-RELATED"/>
    <property type="match status" value="1"/>
</dbReference>
<name>A0A7C3NCI0_9CREN</name>
<evidence type="ECO:0000256" key="3">
    <source>
        <dbReference type="ARBA" id="ARBA00022679"/>
    </source>
</evidence>
<sequence>MYHIKCKKGEIANKVIVCGDPRRSQLIASSLKECRMVNDNRGLLAYTGHYAGTEVSVVTHGMGAPSAAIVVEELAMLGAREIIRVGTTGGISKGTNIGDLIIPTEAIPLDGASKAYMKAGGRPFPDVGLVSQLFSQAQRTGKRCFLGKICTSDTFYLEEEKDAKRWSARGALGFEMECSVIFVIGSIRNFKAAAILVVSGLIGQGARVFDDCNVSESVDSAALSALRTLCENRNG</sequence>
<organism evidence="5">
    <name type="scientific">Candidatus Methanomethylicus mesodigestus</name>
    <dbReference type="NCBI Taxonomy" id="1867258"/>
    <lineage>
        <taxon>Archaea</taxon>
        <taxon>Thermoproteota</taxon>
        <taxon>Methanosuratincolia</taxon>
        <taxon>Candidatus Methanomethylicales</taxon>
        <taxon>Candidatus Methanomethylicaceae</taxon>
        <taxon>Candidatus Methanomethylicus</taxon>
    </lineage>
</organism>
<dbReference type="InterPro" id="IPR000845">
    <property type="entry name" value="Nucleoside_phosphorylase_d"/>
</dbReference>
<dbReference type="GO" id="GO:0009164">
    <property type="term" value="P:nucleoside catabolic process"/>
    <property type="evidence" value="ECO:0007669"/>
    <property type="project" value="UniProtKB-ARBA"/>
</dbReference>
<dbReference type="GO" id="GO:0016763">
    <property type="term" value="F:pentosyltransferase activity"/>
    <property type="evidence" value="ECO:0007669"/>
    <property type="project" value="InterPro"/>
</dbReference>
<dbReference type="GO" id="GO:0005829">
    <property type="term" value="C:cytosol"/>
    <property type="evidence" value="ECO:0007669"/>
    <property type="project" value="TreeGrafter"/>
</dbReference>
<dbReference type="Pfam" id="PF01048">
    <property type="entry name" value="PNP_UDP_1"/>
    <property type="match status" value="1"/>
</dbReference>